<dbReference type="Proteomes" id="UP001497516">
    <property type="component" value="Chromosome 3"/>
</dbReference>
<dbReference type="EMBL" id="OZ034816">
    <property type="protein sequence ID" value="CAL1377983.1"/>
    <property type="molecule type" value="Genomic_DNA"/>
</dbReference>
<evidence type="ECO:0000256" key="1">
    <source>
        <dbReference type="SAM" id="MobiDB-lite"/>
    </source>
</evidence>
<sequence length="103" mass="11963">MFLRLTQPIPNPGALSPLRCRDQLIIWKVKPLQELSPQGIGVIKQSPNLFSNKRKVEEMEVLESQSPFFFRFFQLPRIAPMDGLSPHGTRPEKPFQDRVHFVH</sequence>
<feature type="region of interest" description="Disordered" evidence="1">
    <location>
        <begin position="83"/>
        <end position="103"/>
    </location>
</feature>
<evidence type="ECO:0000313" key="3">
    <source>
        <dbReference type="Proteomes" id="UP001497516"/>
    </source>
</evidence>
<gene>
    <name evidence="2" type="ORF">LTRI10_LOCUS19592</name>
</gene>
<protein>
    <submittedName>
        <fullName evidence="2">Uncharacterized protein</fullName>
    </submittedName>
</protein>
<organism evidence="2 3">
    <name type="scientific">Linum trigynum</name>
    <dbReference type="NCBI Taxonomy" id="586398"/>
    <lineage>
        <taxon>Eukaryota</taxon>
        <taxon>Viridiplantae</taxon>
        <taxon>Streptophyta</taxon>
        <taxon>Embryophyta</taxon>
        <taxon>Tracheophyta</taxon>
        <taxon>Spermatophyta</taxon>
        <taxon>Magnoliopsida</taxon>
        <taxon>eudicotyledons</taxon>
        <taxon>Gunneridae</taxon>
        <taxon>Pentapetalae</taxon>
        <taxon>rosids</taxon>
        <taxon>fabids</taxon>
        <taxon>Malpighiales</taxon>
        <taxon>Linaceae</taxon>
        <taxon>Linum</taxon>
    </lineage>
</organism>
<accession>A0AAV2DWS6</accession>
<proteinExistence type="predicted"/>
<feature type="compositionally biased region" description="Basic and acidic residues" evidence="1">
    <location>
        <begin position="89"/>
        <end position="103"/>
    </location>
</feature>
<dbReference type="AlphaFoldDB" id="A0AAV2DWS6"/>
<keyword evidence="3" id="KW-1185">Reference proteome</keyword>
<evidence type="ECO:0000313" key="2">
    <source>
        <dbReference type="EMBL" id="CAL1377983.1"/>
    </source>
</evidence>
<name>A0AAV2DWS6_9ROSI</name>
<reference evidence="2 3" key="1">
    <citation type="submission" date="2024-04" db="EMBL/GenBank/DDBJ databases">
        <authorList>
            <person name="Fracassetti M."/>
        </authorList>
    </citation>
    <scope>NUCLEOTIDE SEQUENCE [LARGE SCALE GENOMIC DNA]</scope>
</reference>